<keyword evidence="3" id="KW-0106">Calcium</keyword>
<keyword evidence="1" id="KW-0479">Metal-binding</keyword>
<dbReference type="GO" id="GO:0005615">
    <property type="term" value="C:extracellular space"/>
    <property type="evidence" value="ECO:0007669"/>
    <property type="project" value="TreeGrafter"/>
</dbReference>
<keyword evidence="6" id="KW-1185">Reference proteome</keyword>
<dbReference type="Proteomes" id="UP001152795">
    <property type="component" value="Unassembled WGS sequence"/>
</dbReference>
<dbReference type="Gene3D" id="3.90.215.10">
    <property type="entry name" value="Gamma Fibrinogen, chain A, domain 1"/>
    <property type="match status" value="1"/>
</dbReference>
<organism evidence="5 6">
    <name type="scientific">Paramuricea clavata</name>
    <name type="common">Red gorgonian</name>
    <name type="synonym">Violescent sea-whip</name>
    <dbReference type="NCBI Taxonomy" id="317549"/>
    <lineage>
        <taxon>Eukaryota</taxon>
        <taxon>Metazoa</taxon>
        <taxon>Cnidaria</taxon>
        <taxon>Anthozoa</taxon>
        <taxon>Octocorallia</taxon>
        <taxon>Malacalcyonacea</taxon>
        <taxon>Plexauridae</taxon>
        <taxon>Paramuricea</taxon>
    </lineage>
</organism>
<keyword evidence="4" id="KW-1015">Disulfide bond</keyword>
<dbReference type="NCBIfam" id="NF040941">
    <property type="entry name" value="GGGWT_bact"/>
    <property type="match status" value="1"/>
</dbReference>
<dbReference type="PANTHER" id="PTHR16146:SF46">
    <property type="entry name" value="INTELECTIN-1A-RELATED"/>
    <property type="match status" value="1"/>
</dbReference>
<evidence type="ECO:0000256" key="4">
    <source>
        <dbReference type="ARBA" id="ARBA00023157"/>
    </source>
</evidence>
<evidence type="ECO:0000256" key="3">
    <source>
        <dbReference type="ARBA" id="ARBA00022837"/>
    </source>
</evidence>
<dbReference type="SUPFAM" id="SSF56496">
    <property type="entry name" value="Fibrinogen C-terminal domain-like"/>
    <property type="match status" value="1"/>
</dbReference>
<accession>A0A6S7IM76</accession>
<evidence type="ECO:0000313" key="5">
    <source>
        <dbReference type="EMBL" id="CAB4018827.1"/>
    </source>
</evidence>
<dbReference type="PANTHER" id="PTHR16146">
    <property type="entry name" value="INTELECTIN"/>
    <property type="match status" value="1"/>
</dbReference>
<dbReference type="InterPro" id="IPR014716">
    <property type="entry name" value="Fibrinogen_a/b/g_C_1"/>
</dbReference>
<dbReference type="OrthoDB" id="5946752at2759"/>
<dbReference type="GO" id="GO:0070492">
    <property type="term" value="F:oligosaccharide binding"/>
    <property type="evidence" value="ECO:0007669"/>
    <property type="project" value="TreeGrafter"/>
</dbReference>
<keyword evidence="2" id="KW-0430">Lectin</keyword>
<protein>
    <submittedName>
        <fullName evidence="5">Uncharacterized protein</fullName>
    </submittedName>
</protein>
<evidence type="ECO:0000256" key="2">
    <source>
        <dbReference type="ARBA" id="ARBA00022734"/>
    </source>
</evidence>
<dbReference type="GO" id="GO:0046872">
    <property type="term" value="F:metal ion binding"/>
    <property type="evidence" value="ECO:0007669"/>
    <property type="project" value="UniProtKB-KW"/>
</dbReference>
<comment type="caution">
    <text evidence="5">The sequence shown here is derived from an EMBL/GenBank/DDBJ whole genome shotgun (WGS) entry which is preliminary data.</text>
</comment>
<proteinExistence type="predicted"/>
<evidence type="ECO:0000256" key="1">
    <source>
        <dbReference type="ARBA" id="ARBA00022723"/>
    </source>
</evidence>
<dbReference type="AlphaFoldDB" id="A0A6S7IM76"/>
<sequence>MKLAFTVNMFDRKHSWIYRDVFWFVFVWSLVRLGEAESKCTEAFFKQIDGQLAVRVTKRYLSKINRHIRKLTYNTKLRTSASCEELHQIGGDLPNGVYNIQTKTNTGMTKTYCQMTSLEGCAGGGWTMVMKVDGHKKTFNYSSSYWSNEQTFNPIGGTSGFDDVETKLPTYWSTSFQELCIGMKVGNDLRFLTIPYANESLHSVIADGKFHRTFVGREKWKSLLADASLQRQCNKEGFNNYKPLSQSTGVRIGILGNEQNDCNSPDSFLGIGAKHQAYGCPVDNSGSAIPTSGNCATWQPDNGRKNIKSMGYILVR</sequence>
<dbReference type="EMBL" id="CACRXK020010184">
    <property type="protein sequence ID" value="CAB4018827.1"/>
    <property type="molecule type" value="Genomic_DNA"/>
</dbReference>
<evidence type="ECO:0000313" key="6">
    <source>
        <dbReference type="Proteomes" id="UP001152795"/>
    </source>
</evidence>
<name>A0A6S7IM76_PARCT</name>
<gene>
    <name evidence="5" type="ORF">PACLA_8A012780</name>
</gene>
<dbReference type="InterPro" id="IPR036056">
    <property type="entry name" value="Fibrinogen-like_C"/>
</dbReference>
<reference evidence="5" key="1">
    <citation type="submission" date="2020-04" db="EMBL/GenBank/DDBJ databases">
        <authorList>
            <person name="Alioto T."/>
            <person name="Alioto T."/>
            <person name="Gomez Garrido J."/>
        </authorList>
    </citation>
    <scope>NUCLEOTIDE SEQUENCE</scope>
    <source>
        <strain evidence="5">A484AB</strain>
    </source>
</reference>